<reference evidence="5 6" key="1">
    <citation type="journal article" date="2003" name="Nature">
        <title>The genome of a motile marine Synechococcus.</title>
        <authorList>
            <person name="Palenik B."/>
            <person name="Brahamsha B."/>
            <person name="Larimer F."/>
            <person name="Land M."/>
            <person name="Hauser L."/>
            <person name="Chain P."/>
            <person name="Lamerdin J."/>
            <person name="Regala W."/>
            <person name="Allen E.A."/>
            <person name="McCarren J."/>
            <person name="Paulsen I."/>
            <person name="Dufresne A."/>
            <person name="Partensky F."/>
            <person name="Webb E."/>
            <person name="Waterbury J."/>
        </authorList>
    </citation>
    <scope>NUCLEOTIDE SEQUENCE [LARGE SCALE GENOMIC DNA]</scope>
    <source>
        <strain evidence="5 6">WH8102</strain>
    </source>
</reference>
<keyword evidence="2" id="KW-0808">Transferase</keyword>
<dbReference type="STRING" id="84588.SYNW1148"/>
<evidence type="ECO:0000256" key="2">
    <source>
        <dbReference type="ARBA" id="ARBA00022679"/>
    </source>
</evidence>
<dbReference type="InterPro" id="IPR029063">
    <property type="entry name" value="SAM-dependent_MTases_sf"/>
</dbReference>
<dbReference type="Proteomes" id="UP000001422">
    <property type="component" value="Chromosome"/>
</dbReference>
<organism evidence="5 6">
    <name type="scientific">Parasynechococcus marenigrum (strain WH8102)</name>
    <dbReference type="NCBI Taxonomy" id="84588"/>
    <lineage>
        <taxon>Bacteria</taxon>
        <taxon>Bacillati</taxon>
        <taxon>Cyanobacteriota</taxon>
        <taxon>Cyanophyceae</taxon>
        <taxon>Synechococcales</taxon>
        <taxon>Prochlorococcaceae</taxon>
        <taxon>Parasynechococcus</taxon>
        <taxon>Parasynechococcus marenigrum</taxon>
    </lineage>
</organism>
<name>Q7U738_PARMW</name>
<sequence>MQRLPEPELMVDPAQVLAYAAADFSGGDQRTLDRIEALLSSASGRAASDPAVILDLGCGPGNISLPLAKRFPESQVIGVDGSRAMLQVARDRANQQGLSIDLRCSTLQDLALEPVDLIVSNSLLHHLHEPGLLWGLTRELAAPGCRVLHRDLRRPAALAEVHRLQQLHCFDAPAVLIQDFCASLVAAFTPEEVQQQLALAELDGLTVEMEDDRYLVVSGLVD</sequence>
<dbReference type="KEGG" id="syw:SYNW1148"/>
<protein>
    <recommendedName>
        <fullName evidence="4">Methyltransferase domain-containing protein</fullName>
    </recommendedName>
</protein>
<dbReference type="PANTHER" id="PTHR43464">
    <property type="entry name" value="METHYLTRANSFERASE"/>
    <property type="match status" value="1"/>
</dbReference>
<keyword evidence="3" id="KW-0949">S-adenosyl-L-methionine</keyword>
<dbReference type="PANTHER" id="PTHR43464:SF19">
    <property type="entry name" value="UBIQUINONE BIOSYNTHESIS O-METHYLTRANSFERASE, MITOCHONDRIAL"/>
    <property type="match status" value="1"/>
</dbReference>
<dbReference type="EMBL" id="BX569692">
    <property type="protein sequence ID" value="CAE07663.1"/>
    <property type="molecule type" value="Genomic_DNA"/>
</dbReference>
<dbReference type="HOGENOM" id="CLU_108522_0_0_3"/>
<evidence type="ECO:0000313" key="6">
    <source>
        <dbReference type="Proteomes" id="UP000001422"/>
    </source>
</evidence>
<dbReference type="Gene3D" id="3.40.50.150">
    <property type="entry name" value="Vaccinia Virus protein VP39"/>
    <property type="match status" value="1"/>
</dbReference>
<dbReference type="SUPFAM" id="SSF53335">
    <property type="entry name" value="S-adenosyl-L-methionine-dependent methyltransferases"/>
    <property type="match status" value="1"/>
</dbReference>
<evidence type="ECO:0000256" key="3">
    <source>
        <dbReference type="ARBA" id="ARBA00022691"/>
    </source>
</evidence>
<dbReference type="AlphaFoldDB" id="Q7U738"/>
<keyword evidence="6" id="KW-1185">Reference proteome</keyword>
<dbReference type="Pfam" id="PF13649">
    <property type="entry name" value="Methyltransf_25"/>
    <property type="match status" value="1"/>
</dbReference>
<dbReference type="InterPro" id="IPR041698">
    <property type="entry name" value="Methyltransf_25"/>
</dbReference>
<keyword evidence="1" id="KW-0489">Methyltransferase</keyword>
<accession>Q7U738</accession>
<gene>
    <name evidence="5" type="ordered locus">SYNW1148</name>
</gene>
<dbReference type="GO" id="GO:0032259">
    <property type="term" value="P:methylation"/>
    <property type="evidence" value="ECO:0007669"/>
    <property type="project" value="UniProtKB-KW"/>
</dbReference>
<evidence type="ECO:0000313" key="5">
    <source>
        <dbReference type="EMBL" id="CAE07663.1"/>
    </source>
</evidence>
<evidence type="ECO:0000256" key="1">
    <source>
        <dbReference type="ARBA" id="ARBA00022603"/>
    </source>
</evidence>
<evidence type="ECO:0000259" key="4">
    <source>
        <dbReference type="Pfam" id="PF13649"/>
    </source>
</evidence>
<proteinExistence type="predicted"/>
<dbReference type="RefSeq" id="WP_011128013.1">
    <property type="nucleotide sequence ID" value="NC_005070.1"/>
</dbReference>
<dbReference type="eggNOG" id="COG4106">
    <property type="taxonomic scope" value="Bacteria"/>
</dbReference>
<feature type="domain" description="Methyltransferase" evidence="4">
    <location>
        <begin position="53"/>
        <end position="131"/>
    </location>
</feature>
<dbReference type="GO" id="GO:0008168">
    <property type="term" value="F:methyltransferase activity"/>
    <property type="evidence" value="ECO:0007669"/>
    <property type="project" value="UniProtKB-KW"/>
</dbReference>
<dbReference type="CDD" id="cd02440">
    <property type="entry name" value="AdoMet_MTases"/>
    <property type="match status" value="1"/>
</dbReference>